<proteinExistence type="inferred from homology"/>
<comment type="caution">
    <text evidence="6">The sequence shown here is derived from an EMBL/GenBank/DDBJ whole genome shotgun (WGS) entry which is preliminary data.</text>
</comment>
<sequence length="267" mass="28730">MFIYPNYCCFFILAIFVVLNDYCLCINVKSFNASLNGAFLPAVATWYGEPTGAGSAGGACGFADDVANPPYYGLISAGNNNLFKSGKGCGSCYQVKCTEHPSCSGDPIIVTITDECPGTCNNDLVHFDFSGKAFGSLAKSGQANTLRQAGRINIQYQRVQCHYKSTSLTFKIDSGSNPNYLAFSIEDMNGDGDLGLVEILPSNSRGSWLAMEQSWGATWKVGLPTGTKGPYSVRLTTIESKTSIVAYKAIPTDWASGKYYHSNINLP</sequence>
<dbReference type="Proteomes" id="UP001318860">
    <property type="component" value="Unassembled WGS sequence"/>
</dbReference>
<organism evidence="6 7">
    <name type="scientific">Rehmannia glutinosa</name>
    <name type="common">Chinese foxglove</name>
    <dbReference type="NCBI Taxonomy" id="99300"/>
    <lineage>
        <taxon>Eukaryota</taxon>
        <taxon>Viridiplantae</taxon>
        <taxon>Streptophyta</taxon>
        <taxon>Embryophyta</taxon>
        <taxon>Tracheophyta</taxon>
        <taxon>Spermatophyta</taxon>
        <taxon>Magnoliopsida</taxon>
        <taxon>eudicotyledons</taxon>
        <taxon>Gunneridae</taxon>
        <taxon>Pentapetalae</taxon>
        <taxon>asterids</taxon>
        <taxon>lamiids</taxon>
        <taxon>Lamiales</taxon>
        <taxon>Orobanchaceae</taxon>
        <taxon>Rehmannieae</taxon>
        <taxon>Rehmannia</taxon>
    </lineage>
</organism>
<evidence type="ECO:0000256" key="2">
    <source>
        <dbReference type="ARBA" id="ARBA00022525"/>
    </source>
</evidence>
<gene>
    <name evidence="6" type="ORF">DH2020_030131</name>
</gene>
<evidence type="ECO:0000259" key="4">
    <source>
        <dbReference type="PROSITE" id="PS50842"/>
    </source>
</evidence>
<comment type="subcellular location">
    <subcellularLocation>
        <location evidence="1">Secreted</location>
    </subcellularLocation>
</comment>
<evidence type="ECO:0000256" key="3">
    <source>
        <dbReference type="RuleBase" id="RU003460"/>
    </source>
</evidence>
<accession>A0ABR0VLL7</accession>
<feature type="domain" description="Expansin-like EG45" evidence="4">
    <location>
        <begin position="57"/>
        <end position="166"/>
    </location>
</feature>
<dbReference type="Gene3D" id="2.40.40.10">
    <property type="entry name" value="RlpA-like domain"/>
    <property type="match status" value="1"/>
</dbReference>
<keyword evidence="7" id="KW-1185">Reference proteome</keyword>
<comment type="similarity">
    <text evidence="3">Belongs to the expansin family.</text>
</comment>
<dbReference type="InterPro" id="IPR005795">
    <property type="entry name" value="LolPI"/>
</dbReference>
<protein>
    <submittedName>
        <fullName evidence="6">Uncharacterized protein</fullName>
    </submittedName>
</protein>
<dbReference type="Pfam" id="PF03330">
    <property type="entry name" value="DPBB_1"/>
    <property type="match status" value="1"/>
</dbReference>
<dbReference type="Pfam" id="PF01357">
    <property type="entry name" value="Expansin_C"/>
    <property type="match status" value="1"/>
</dbReference>
<keyword evidence="2" id="KW-0964">Secreted</keyword>
<dbReference type="InterPro" id="IPR007117">
    <property type="entry name" value="Expansin_CBD"/>
</dbReference>
<evidence type="ECO:0000313" key="7">
    <source>
        <dbReference type="Proteomes" id="UP001318860"/>
    </source>
</evidence>
<dbReference type="PRINTS" id="PR01225">
    <property type="entry name" value="EXPANSNFAMLY"/>
</dbReference>
<dbReference type="PROSITE" id="PS50843">
    <property type="entry name" value="EXPANSIN_CBD"/>
    <property type="match status" value="1"/>
</dbReference>
<evidence type="ECO:0000259" key="5">
    <source>
        <dbReference type="PROSITE" id="PS50843"/>
    </source>
</evidence>
<evidence type="ECO:0000313" key="6">
    <source>
        <dbReference type="EMBL" id="KAK6136115.1"/>
    </source>
</evidence>
<dbReference type="InterPro" id="IPR007112">
    <property type="entry name" value="Expansin/allergen_DPBB_dom"/>
</dbReference>
<dbReference type="InterPro" id="IPR009009">
    <property type="entry name" value="RlpA-like_DPBB"/>
</dbReference>
<dbReference type="InterPro" id="IPR036749">
    <property type="entry name" value="Expansin_CBD_sf"/>
</dbReference>
<dbReference type="PROSITE" id="PS50842">
    <property type="entry name" value="EXPANSIN_EG45"/>
    <property type="match status" value="1"/>
</dbReference>
<dbReference type="PANTHER" id="PTHR31692">
    <property type="entry name" value="EXPANSIN-B3"/>
    <property type="match status" value="1"/>
</dbReference>
<dbReference type="EMBL" id="JABTTQ020001053">
    <property type="protein sequence ID" value="KAK6136115.1"/>
    <property type="molecule type" value="Genomic_DNA"/>
</dbReference>
<name>A0ABR0VLL7_REHGL</name>
<dbReference type="SUPFAM" id="SSF50685">
    <property type="entry name" value="Barwin-like endoglucanases"/>
    <property type="match status" value="1"/>
</dbReference>
<dbReference type="InterPro" id="IPR036908">
    <property type="entry name" value="RlpA-like_sf"/>
</dbReference>
<dbReference type="InterPro" id="IPR007118">
    <property type="entry name" value="Expan_Lol_pI"/>
</dbReference>
<dbReference type="SUPFAM" id="SSF49590">
    <property type="entry name" value="PHL pollen allergen"/>
    <property type="match status" value="1"/>
</dbReference>
<dbReference type="PRINTS" id="PR00829">
    <property type="entry name" value="LOLP1ALLERGN"/>
</dbReference>
<dbReference type="SMART" id="SM00837">
    <property type="entry name" value="DPBB_1"/>
    <property type="match status" value="1"/>
</dbReference>
<evidence type="ECO:0000256" key="1">
    <source>
        <dbReference type="ARBA" id="ARBA00004613"/>
    </source>
</evidence>
<reference evidence="6 7" key="1">
    <citation type="journal article" date="2021" name="Comput. Struct. Biotechnol. J.">
        <title>De novo genome assembly of the potent medicinal plant Rehmannia glutinosa using nanopore technology.</title>
        <authorList>
            <person name="Ma L."/>
            <person name="Dong C."/>
            <person name="Song C."/>
            <person name="Wang X."/>
            <person name="Zheng X."/>
            <person name="Niu Y."/>
            <person name="Chen S."/>
            <person name="Feng W."/>
        </authorList>
    </citation>
    <scope>NUCLEOTIDE SEQUENCE [LARGE SCALE GENOMIC DNA]</scope>
    <source>
        <strain evidence="6">DH-2019</strain>
    </source>
</reference>
<dbReference type="Gene3D" id="2.60.40.760">
    <property type="entry name" value="Expansin, cellulose-binding-like domain"/>
    <property type="match status" value="1"/>
</dbReference>
<feature type="domain" description="Expansin-like CBD" evidence="5">
    <location>
        <begin position="179"/>
        <end position="262"/>
    </location>
</feature>
<dbReference type="PANTHER" id="PTHR31692:SF56">
    <property type="entry name" value="EXPANSIN-B2-RELATED"/>
    <property type="match status" value="1"/>
</dbReference>